<keyword evidence="2" id="KW-0472">Membrane</keyword>
<evidence type="ECO:0000256" key="2">
    <source>
        <dbReference type="SAM" id="Phobius"/>
    </source>
</evidence>
<dbReference type="RefSeq" id="WP_267780178.1">
    <property type="nucleotide sequence ID" value="NZ_CP113089.1"/>
</dbReference>
<feature type="transmembrane region" description="Helical" evidence="2">
    <location>
        <begin position="386"/>
        <end position="404"/>
    </location>
</feature>
<evidence type="ECO:0000313" key="4">
    <source>
        <dbReference type="EMBL" id="WAB80510.1"/>
    </source>
</evidence>
<accession>A0A9E8S7I3</accession>
<feature type="transmembrane region" description="Helical" evidence="2">
    <location>
        <begin position="133"/>
        <end position="165"/>
    </location>
</feature>
<feature type="transmembrane region" description="Helical" evidence="2">
    <location>
        <begin position="228"/>
        <end position="252"/>
    </location>
</feature>
<gene>
    <name evidence="4" type="ORF">OVN18_07970</name>
</gene>
<dbReference type="AlphaFoldDB" id="A0A9E8S7I3"/>
<reference evidence="4" key="1">
    <citation type="submission" date="2022-11" db="EMBL/GenBank/DDBJ databases">
        <title>Description of Microcella daejonensis nov. sp, isolated from riverside soil.</title>
        <authorList>
            <person name="Molina K.M."/>
            <person name="Kim S.B."/>
        </authorList>
    </citation>
    <scope>NUCLEOTIDE SEQUENCE</scope>
    <source>
        <strain evidence="4">MMS21-STM12</strain>
    </source>
</reference>
<feature type="transmembrane region" description="Helical" evidence="2">
    <location>
        <begin position="172"/>
        <end position="190"/>
    </location>
</feature>
<keyword evidence="2" id="KW-1133">Transmembrane helix</keyword>
<feature type="transmembrane region" description="Helical" evidence="2">
    <location>
        <begin position="272"/>
        <end position="295"/>
    </location>
</feature>
<feature type="domain" description="DUF418" evidence="3">
    <location>
        <begin position="253"/>
        <end position="420"/>
    </location>
</feature>
<dbReference type="InterPro" id="IPR007349">
    <property type="entry name" value="DUF418"/>
</dbReference>
<evidence type="ECO:0000256" key="1">
    <source>
        <dbReference type="SAM" id="MobiDB-lite"/>
    </source>
</evidence>
<dbReference type="PANTHER" id="PTHR30590">
    <property type="entry name" value="INNER MEMBRANE PROTEIN"/>
    <property type="match status" value="1"/>
</dbReference>
<feature type="compositionally biased region" description="Low complexity" evidence="1">
    <location>
        <begin position="25"/>
        <end position="35"/>
    </location>
</feature>
<organism evidence="4 5">
    <name type="scientific">Microcella daejeonensis</name>
    <dbReference type="NCBI Taxonomy" id="2994971"/>
    <lineage>
        <taxon>Bacteria</taxon>
        <taxon>Bacillati</taxon>
        <taxon>Actinomycetota</taxon>
        <taxon>Actinomycetes</taxon>
        <taxon>Micrococcales</taxon>
        <taxon>Microbacteriaceae</taxon>
        <taxon>Microcella</taxon>
    </lineage>
</organism>
<evidence type="ECO:0000259" key="3">
    <source>
        <dbReference type="Pfam" id="PF04235"/>
    </source>
</evidence>
<feature type="compositionally biased region" description="Pro residues" evidence="1">
    <location>
        <begin position="1"/>
        <end position="24"/>
    </location>
</feature>
<keyword evidence="2" id="KW-0812">Transmembrane</keyword>
<dbReference type="InterPro" id="IPR052529">
    <property type="entry name" value="Bact_Transport_Assoc"/>
</dbReference>
<evidence type="ECO:0000313" key="5">
    <source>
        <dbReference type="Proteomes" id="UP001164706"/>
    </source>
</evidence>
<dbReference type="Proteomes" id="UP001164706">
    <property type="component" value="Chromosome"/>
</dbReference>
<dbReference type="EMBL" id="CP113089">
    <property type="protein sequence ID" value="WAB80510.1"/>
    <property type="molecule type" value="Genomic_DNA"/>
</dbReference>
<dbReference type="KEGG" id="mdb:OVN18_07970"/>
<feature type="region of interest" description="Disordered" evidence="1">
    <location>
        <begin position="1"/>
        <end position="35"/>
    </location>
</feature>
<proteinExistence type="predicted"/>
<feature type="transmembrane region" description="Helical" evidence="2">
    <location>
        <begin position="315"/>
        <end position="333"/>
    </location>
</feature>
<dbReference type="Pfam" id="PF04235">
    <property type="entry name" value="DUF418"/>
    <property type="match status" value="1"/>
</dbReference>
<protein>
    <submittedName>
        <fullName evidence="4">DUF418 domain-containing protein</fullName>
    </submittedName>
</protein>
<dbReference type="PANTHER" id="PTHR30590:SF2">
    <property type="entry name" value="INNER MEMBRANE PROTEIN"/>
    <property type="match status" value="1"/>
</dbReference>
<name>A0A9E8S7I3_9MICO</name>
<keyword evidence="5" id="KW-1185">Reference proteome</keyword>
<feature type="transmembrane region" description="Helical" evidence="2">
    <location>
        <begin position="45"/>
        <end position="65"/>
    </location>
</feature>
<sequence length="426" mass="43941">MTDAPAPPPNPAPAPPAVPQPYGAPPAGRAAAPTPRSARALAPDVARGLVLLGIALANVPFWLYGVEQGILMKPLGDSADQVTNAVVALLADSRSYPLFALLYGYGITQILLREQAAGAPWDAARGLLVRRNLWVLAFGAVHGVLLFFGDVLGTYGLLGLLLILLVRASGRALAIVGWISFALLVLLSAVEGAAGMTTETAPGTSPFALLSPGADTYLAATGARALEWVAGILGTALGGFVLMLPTMVLGVWAARYRVLENPEPHRRRLAMIAGLGIPISLLGALPVALVLLGVLGGRPVVDLLWTMLHGGTGPIGAVAYLALIALVVGRVRAPGDRPGPIARGFAALGKRSLTGYLLQSVIFLAVFPAYTLGLGGIVGAAEATQVAVLAWLASLVLAIALEALDKPGPAEALLRRLVYGRRRTAS</sequence>
<feature type="transmembrane region" description="Helical" evidence="2">
    <location>
        <begin position="353"/>
        <end position="380"/>
    </location>
</feature>